<evidence type="ECO:0000256" key="1">
    <source>
        <dbReference type="ARBA" id="ARBA00004026"/>
    </source>
</evidence>
<dbReference type="GO" id="GO:0003899">
    <property type="term" value="F:DNA-directed RNA polymerase activity"/>
    <property type="evidence" value="ECO:0007669"/>
    <property type="project" value="UniProtKB-UniRule"/>
</dbReference>
<dbReference type="InterPro" id="IPR007644">
    <property type="entry name" value="RNA_pol_bsu_protrusion"/>
</dbReference>
<dbReference type="PATRIC" id="fig|1423804.4.peg.692"/>
<dbReference type="GO" id="GO:0000428">
    <property type="term" value="C:DNA-directed RNA polymerase complex"/>
    <property type="evidence" value="ECO:0007669"/>
    <property type="project" value="UniProtKB-KW"/>
</dbReference>
<gene>
    <name evidence="7" type="primary">rpoB</name>
    <name evidence="17" type="ORF">FD14_GL000645</name>
</gene>
<dbReference type="Pfam" id="PF04561">
    <property type="entry name" value="RNA_pol_Rpb2_2"/>
    <property type="match status" value="2"/>
</dbReference>
<dbReference type="InterPro" id="IPR014724">
    <property type="entry name" value="RNA_pol_RPB2_OB-fold"/>
</dbReference>
<dbReference type="GO" id="GO:0032549">
    <property type="term" value="F:ribonucleoside binding"/>
    <property type="evidence" value="ECO:0007669"/>
    <property type="project" value="InterPro"/>
</dbReference>
<evidence type="ECO:0000256" key="4">
    <source>
        <dbReference type="ARBA" id="ARBA00022695"/>
    </source>
</evidence>
<dbReference type="Pfam" id="PF04565">
    <property type="entry name" value="RNA_pol_Rpb2_3"/>
    <property type="match status" value="1"/>
</dbReference>
<dbReference type="NCBIfam" id="NF001616">
    <property type="entry name" value="PRK00405.1"/>
    <property type="match status" value="1"/>
</dbReference>
<dbReference type="PROSITE" id="PS01166">
    <property type="entry name" value="RNA_POL_BETA"/>
    <property type="match status" value="1"/>
</dbReference>
<reference evidence="17 18" key="1">
    <citation type="journal article" date="2015" name="Genome Announc.">
        <title>Expanding the biotechnology potential of lactobacilli through comparative genomics of 213 strains and associated genera.</title>
        <authorList>
            <person name="Sun Z."/>
            <person name="Harris H.M."/>
            <person name="McCann A."/>
            <person name="Guo C."/>
            <person name="Argimon S."/>
            <person name="Zhang W."/>
            <person name="Yang X."/>
            <person name="Jeffery I.B."/>
            <person name="Cooney J.C."/>
            <person name="Kagawa T.F."/>
            <person name="Liu W."/>
            <person name="Song Y."/>
            <person name="Salvetti E."/>
            <person name="Wrobel A."/>
            <person name="Rasinkangas P."/>
            <person name="Parkhill J."/>
            <person name="Rea M.C."/>
            <person name="O'Sullivan O."/>
            <person name="Ritari J."/>
            <person name="Douillard F.P."/>
            <person name="Paul Ross R."/>
            <person name="Yang R."/>
            <person name="Briner A.E."/>
            <person name="Felis G.E."/>
            <person name="de Vos W.M."/>
            <person name="Barrangou R."/>
            <person name="Klaenhammer T.R."/>
            <person name="Caufield P.W."/>
            <person name="Cui Y."/>
            <person name="Zhang H."/>
            <person name="O'Toole P.W."/>
        </authorList>
    </citation>
    <scope>NUCLEOTIDE SEQUENCE [LARGE SCALE GENOMIC DNA]</scope>
    <source>
        <strain evidence="17 18">DSM 23365</strain>
    </source>
</reference>
<evidence type="ECO:0000259" key="12">
    <source>
        <dbReference type="Pfam" id="PF04560"/>
    </source>
</evidence>
<dbReference type="Gene3D" id="2.40.50.150">
    <property type="match status" value="1"/>
</dbReference>
<evidence type="ECO:0000313" key="18">
    <source>
        <dbReference type="Proteomes" id="UP000051442"/>
    </source>
</evidence>
<evidence type="ECO:0000256" key="9">
    <source>
        <dbReference type="RuleBase" id="RU363031"/>
    </source>
</evidence>
<feature type="region of interest" description="Disordered" evidence="10">
    <location>
        <begin position="1176"/>
        <end position="1201"/>
    </location>
</feature>
<dbReference type="Pfam" id="PF04560">
    <property type="entry name" value="RNA_pol_Rpb2_7"/>
    <property type="match status" value="1"/>
</dbReference>
<evidence type="ECO:0000256" key="2">
    <source>
        <dbReference type="ARBA" id="ARBA00022478"/>
    </source>
</evidence>
<feature type="domain" description="RNA polymerase Rpb2" evidence="13">
    <location>
        <begin position="382"/>
        <end position="418"/>
    </location>
</feature>
<dbReference type="RefSeq" id="WP_057151908.1">
    <property type="nucleotide sequence ID" value="NZ_AYZM01000087.1"/>
</dbReference>
<dbReference type="FunFam" id="3.90.1800.10:FF:000001">
    <property type="entry name" value="DNA-directed RNA polymerase subunit beta"/>
    <property type="match status" value="1"/>
</dbReference>
<evidence type="ECO:0000256" key="5">
    <source>
        <dbReference type="ARBA" id="ARBA00023163"/>
    </source>
</evidence>
<evidence type="ECO:0000259" key="15">
    <source>
        <dbReference type="Pfam" id="PF04565"/>
    </source>
</evidence>
<feature type="domain" description="RNA polymerase Rpb2" evidence="13">
    <location>
        <begin position="143"/>
        <end position="291"/>
    </location>
</feature>
<dbReference type="Gene3D" id="2.30.150.10">
    <property type="entry name" value="DNA-directed RNA polymerase, beta subunit, external 1 domain"/>
    <property type="match status" value="1"/>
</dbReference>
<dbReference type="SUPFAM" id="SSF64484">
    <property type="entry name" value="beta and beta-prime subunits of DNA dependent RNA-polymerase"/>
    <property type="match status" value="1"/>
</dbReference>
<dbReference type="Proteomes" id="UP000051442">
    <property type="component" value="Unassembled WGS sequence"/>
</dbReference>
<feature type="domain" description="DNA-directed RNA polymerase subunit 2 hybrid-binding" evidence="11">
    <location>
        <begin position="684"/>
        <end position="1069"/>
    </location>
</feature>
<dbReference type="InterPro" id="IPR007120">
    <property type="entry name" value="DNA-dir_RNAP_su2_dom"/>
</dbReference>
<dbReference type="InterPro" id="IPR007121">
    <property type="entry name" value="RNA_pol_bsu_CS"/>
</dbReference>
<evidence type="ECO:0000259" key="16">
    <source>
        <dbReference type="Pfam" id="PF10385"/>
    </source>
</evidence>
<evidence type="ECO:0000256" key="10">
    <source>
        <dbReference type="SAM" id="MobiDB-lite"/>
    </source>
</evidence>
<comment type="subunit">
    <text evidence="7 9">The RNAP catalytic core consists of 2 alpha, 1 beta, 1 beta' and 1 omega subunit. When a sigma factor is associated with the core the holoenzyme is formed, which can initiate transcription.</text>
</comment>
<dbReference type="InterPro" id="IPR010243">
    <property type="entry name" value="RNA_pol_bsu_bac"/>
</dbReference>
<evidence type="ECO:0000259" key="14">
    <source>
        <dbReference type="Pfam" id="PF04563"/>
    </source>
</evidence>
<sequence length="1201" mass="134127">MNNLAGHLVKYGKHRTRRSYARIKEVLDLPNLIEIQKNSYQWFLDEGLREMFDDIMPIEDFQGNLSLEFVDYQLLEPKYTVDEAREHDANYSAPLHVTLRLTNHETGEIKSQDVFFGDFPLMTEQGTFIINGAERVIVSQLVRSPGVYYNEETDKNGRTVYGATVIPNRGAWLEFETDAKGLSYVRIDRTRKIPMSELVRALGFGSDDEIIKMFGDNDSLMATLEKDVHKNTDDSRVEEALKDIYERLRPGEPKTADSSRSLLTARFFDPKRYDMAPVGRYKTNKKLVLKNRLLGLTLAETLADPETGEVLAQKGDILDKDRLKTLSPYLDRDDFKTVTYTPSDEAVVTEPVTLQTIMVESPDDPERAIPVIGDGHIDLKYKHITPADILAAVNYFFNLQEGVGNTDDIDHLGNRRIRSVGELLQNQFRIGLSRMERVVRERMSIQDASTVTPQQLINIRPVVASIKEFFGSSQLSQFMDQTNPLGELTHKRRLSALGPGGLTRDRAGYEVRDVHYTHYGRMCPIETPEGPNIGLINSLSSYARINKYGFIETPYRRVSWESHKVTDKIDYLTADEEDNYVVAQANSPLNDDGSFVNDVVMARAKSENIETGIDAVDYMDVSPKQVVSVATACIPFLENDDSNRALMGANMMRQAVPLLDPHSPLVGTGIEYKAAHDSGVALISKHDGTVEYVDAREIRVRREDGALDTYKLMKFQRSNGGKNYNQRPIVKVGDHVDNDEVLADGPSMEDGELALGQNPLVAFMTWQGYNFEDAIGINERLVKDDVYTSIHIEEYESEARDTKLGPEEITREIPNVGEDALKNLDEEGIIRIGAEVHDGDILVGKVTPKGVTELSAEERLLHAIFGEKAREVRDTSLKVPHGGGGIIQNVRIFTRENGDELSPGVNMMVRVYIAQKRKLQVGDKMAGRHGNKGTVSIVIPQEDMPYMPDGTPIDIMLSPMGVPSRMNIGQVLEIHLGMAARKLGIHVSTPVFDGAQDEDIWAAVKEAGMADDAKTVLYDGRTGEAFDKRVAVGVMHYMKLAHMVDDKIHARSIGPYSLVTQQPLGGKAQFGGQRFGEMEVWALEAYGAAYTLQEILTYKSDDVVGRVKTYEAIVKGEPIPKPGVPESFRVLVKELQSLGLDMKVLGSDKQEIELRDMDEEDDDVVNVDALSKFAEQQKEQNKAAADAKQAAAKTDEANAKD</sequence>
<dbReference type="NCBIfam" id="TIGR02013">
    <property type="entry name" value="rpoB"/>
    <property type="match status" value="1"/>
</dbReference>
<dbReference type="Gene3D" id="2.40.270.10">
    <property type="entry name" value="DNA-directed RNA polymerase, subunit 2, domain 6"/>
    <property type="match status" value="2"/>
</dbReference>
<dbReference type="CDD" id="cd00653">
    <property type="entry name" value="RNA_pol_B_RPB2"/>
    <property type="match status" value="1"/>
</dbReference>
<dbReference type="GO" id="GO:0006351">
    <property type="term" value="P:DNA-templated transcription"/>
    <property type="evidence" value="ECO:0007669"/>
    <property type="project" value="UniProtKB-UniRule"/>
</dbReference>
<organism evidence="17 18">
    <name type="scientific">Secundilactobacillus similis DSM 23365 = JCM 2765</name>
    <dbReference type="NCBI Taxonomy" id="1423804"/>
    <lineage>
        <taxon>Bacteria</taxon>
        <taxon>Bacillati</taxon>
        <taxon>Bacillota</taxon>
        <taxon>Bacilli</taxon>
        <taxon>Lactobacillales</taxon>
        <taxon>Lactobacillaceae</taxon>
        <taxon>Secundilactobacillus</taxon>
    </lineage>
</organism>
<feature type="domain" description="RNA polymerase beta subunit protrusion" evidence="14">
    <location>
        <begin position="31"/>
        <end position="462"/>
    </location>
</feature>
<dbReference type="EMBL" id="AYZM01000087">
    <property type="protein sequence ID" value="KRN23890.1"/>
    <property type="molecule type" value="Genomic_DNA"/>
</dbReference>
<evidence type="ECO:0000256" key="6">
    <source>
        <dbReference type="ARBA" id="ARBA00048552"/>
    </source>
</evidence>
<dbReference type="InterPro" id="IPR037034">
    <property type="entry name" value="RNA_pol_Rpb2_2_sf"/>
</dbReference>
<dbReference type="InterPro" id="IPR019462">
    <property type="entry name" value="DNA-dir_RNA_pol_bsu_external_1"/>
</dbReference>
<accession>A0A0R2F659</accession>
<comment type="function">
    <text evidence="1 7 9">DNA-dependent RNA polymerase catalyzes the transcription of DNA into RNA using the four ribonucleoside triphosphates as substrates.</text>
</comment>
<dbReference type="InterPro" id="IPR015712">
    <property type="entry name" value="DNA-dir_RNA_pol_su2"/>
</dbReference>
<dbReference type="Gene3D" id="3.90.1100.10">
    <property type="match status" value="2"/>
</dbReference>
<dbReference type="STRING" id="1423804.FD14_GL000645"/>
<dbReference type="PANTHER" id="PTHR20856">
    <property type="entry name" value="DNA-DIRECTED RNA POLYMERASE I SUBUNIT 2"/>
    <property type="match status" value="1"/>
</dbReference>
<comment type="similarity">
    <text evidence="7 8">Belongs to the RNA polymerase beta chain family.</text>
</comment>
<keyword evidence="5 7" id="KW-0804">Transcription</keyword>
<evidence type="ECO:0000313" key="17">
    <source>
        <dbReference type="EMBL" id="KRN23890.1"/>
    </source>
</evidence>
<evidence type="ECO:0000256" key="3">
    <source>
        <dbReference type="ARBA" id="ARBA00022679"/>
    </source>
</evidence>
<feature type="compositionally biased region" description="Low complexity" evidence="10">
    <location>
        <begin position="1182"/>
        <end position="1192"/>
    </location>
</feature>
<evidence type="ECO:0000256" key="8">
    <source>
        <dbReference type="RuleBase" id="RU000434"/>
    </source>
</evidence>
<dbReference type="Pfam" id="PF10385">
    <property type="entry name" value="RNA_pol_Rpb2_45"/>
    <property type="match status" value="1"/>
</dbReference>
<evidence type="ECO:0000259" key="13">
    <source>
        <dbReference type="Pfam" id="PF04561"/>
    </source>
</evidence>
<dbReference type="Pfam" id="PF04563">
    <property type="entry name" value="RNA_pol_Rpb2_1"/>
    <property type="match status" value="1"/>
</dbReference>
<feature type="domain" description="RNA polymerase Rpb2" evidence="12">
    <location>
        <begin position="1071"/>
        <end position="1145"/>
    </location>
</feature>
<dbReference type="Gene3D" id="3.90.1800.10">
    <property type="entry name" value="RNA polymerase alpha subunit dimerisation domain"/>
    <property type="match status" value="1"/>
</dbReference>
<protein>
    <recommendedName>
        <fullName evidence="7 9">DNA-directed RNA polymerase subunit beta</fullName>
        <shortName evidence="7">RNAP subunit beta</shortName>
        <ecNumber evidence="7 9">2.7.7.6</ecNumber>
    </recommendedName>
    <alternativeName>
        <fullName evidence="7">RNA polymerase subunit beta</fullName>
    </alternativeName>
    <alternativeName>
        <fullName evidence="7">Transcriptase subunit beta</fullName>
    </alternativeName>
</protein>
<keyword evidence="2 7" id="KW-0240">DNA-directed RNA polymerase</keyword>
<dbReference type="InterPro" id="IPR007645">
    <property type="entry name" value="RNA_pol_Rpb2_3"/>
</dbReference>
<dbReference type="InterPro" id="IPR037033">
    <property type="entry name" value="DNA-dir_RNAP_su2_hyb_sf"/>
</dbReference>
<dbReference type="Gene3D" id="3.90.1110.10">
    <property type="entry name" value="RNA polymerase Rpb2, domain 2"/>
    <property type="match status" value="2"/>
</dbReference>
<feature type="domain" description="DNA-directed RNA polymerase beta subunit external 1" evidence="16">
    <location>
        <begin position="555"/>
        <end position="622"/>
    </location>
</feature>
<comment type="caution">
    <text evidence="17">The sequence shown here is derived from an EMBL/GenBank/DDBJ whole genome shotgun (WGS) entry which is preliminary data.</text>
</comment>
<dbReference type="Pfam" id="PF00562">
    <property type="entry name" value="RNA_pol_Rpb2_6"/>
    <property type="match status" value="1"/>
</dbReference>
<evidence type="ECO:0000259" key="11">
    <source>
        <dbReference type="Pfam" id="PF00562"/>
    </source>
</evidence>
<dbReference type="InterPro" id="IPR042107">
    <property type="entry name" value="DNA-dir_RNA_pol_bsu_ext_1_sf"/>
</dbReference>
<dbReference type="GO" id="GO:0003677">
    <property type="term" value="F:DNA binding"/>
    <property type="evidence" value="ECO:0007669"/>
    <property type="project" value="UniProtKB-UniRule"/>
</dbReference>
<dbReference type="Gene3D" id="2.40.50.100">
    <property type="match status" value="1"/>
</dbReference>
<dbReference type="InterPro" id="IPR007642">
    <property type="entry name" value="RNA_pol_Rpb2_2"/>
</dbReference>
<dbReference type="AlphaFoldDB" id="A0A0R2F659"/>
<keyword evidence="18" id="KW-1185">Reference proteome</keyword>
<proteinExistence type="inferred from homology"/>
<feature type="domain" description="RNA polymerase Rpb2" evidence="15">
    <location>
        <begin position="477"/>
        <end position="545"/>
    </location>
</feature>
<dbReference type="InterPro" id="IPR007641">
    <property type="entry name" value="RNA_pol_Rpb2_7"/>
</dbReference>
<keyword evidence="4 7" id="KW-0548">Nucleotidyltransferase</keyword>
<evidence type="ECO:0000256" key="7">
    <source>
        <dbReference type="HAMAP-Rule" id="MF_01321"/>
    </source>
</evidence>
<dbReference type="HAMAP" id="MF_01321">
    <property type="entry name" value="RNApol_bact_RpoB"/>
    <property type="match status" value="1"/>
</dbReference>
<keyword evidence="3 7" id="KW-0808">Transferase</keyword>
<comment type="catalytic activity">
    <reaction evidence="6 7 9">
        <text>RNA(n) + a ribonucleoside 5'-triphosphate = RNA(n+1) + diphosphate</text>
        <dbReference type="Rhea" id="RHEA:21248"/>
        <dbReference type="Rhea" id="RHEA-COMP:14527"/>
        <dbReference type="Rhea" id="RHEA-COMP:17342"/>
        <dbReference type="ChEBI" id="CHEBI:33019"/>
        <dbReference type="ChEBI" id="CHEBI:61557"/>
        <dbReference type="ChEBI" id="CHEBI:140395"/>
        <dbReference type="EC" id="2.7.7.6"/>
    </reaction>
</comment>
<dbReference type="EC" id="2.7.7.6" evidence="7 9"/>
<name>A0A0R2F659_9LACO</name>